<dbReference type="EMBL" id="LSRX01001561">
    <property type="protein sequence ID" value="OLP78795.1"/>
    <property type="molecule type" value="Genomic_DNA"/>
</dbReference>
<dbReference type="OrthoDB" id="424017at2759"/>
<gene>
    <name evidence="2" type="ORF">AK812_SmicGene40991</name>
</gene>
<reference evidence="2 3" key="1">
    <citation type="submission" date="2016-02" db="EMBL/GenBank/DDBJ databases">
        <title>Genome analysis of coral dinoflagellate symbionts highlights evolutionary adaptations to a symbiotic lifestyle.</title>
        <authorList>
            <person name="Aranda M."/>
            <person name="Li Y."/>
            <person name="Liew Y.J."/>
            <person name="Baumgarten S."/>
            <person name="Simakov O."/>
            <person name="Wilson M."/>
            <person name="Piel J."/>
            <person name="Ashoor H."/>
            <person name="Bougouffa S."/>
            <person name="Bajic V.B."/>
            <person name="Ryu T."/>
            <person name="Ravasi T."/>
            <person name="Bayer T."/>
            <person name="Micklem G."/>
            <person name="Kim H."/>
            <person name="Bhak J."/>
            <person name="Lajeunesse T.C."/>
            <person name="Voolstra C.R."/>
        </authorList>
    </citation>
    <scope>NUCLEOTIDE SEQUENCE [LARGE SCALE GENOMIC DNA]</scope>
    <source>
        <strain evidence="2 3">CCMP2467</strain>
    </source>
</reference>
<proteinExistence type="predicted"/>
<feature type="region of interest" description="Disordered" evidence="1">
    <location>
        <begin position="130"/>
        <end position="176"/>
    </location>
</feature>
<protein>
    <submittedName>
        <fullName evidence="2">Uncharacterized protein</fullName>
    </submittedName>
</protein>
<evidence type="ECO:0000256" key="1">
    <source>
        <dbReference type="SAM" id="MobiDB-lite"/>
    </source>
</evidence>
<feature type="compositionally biased region" description="Basic and acidic residues" evidence="1">
    <location>
        <begin position="160"/>
        <end position="174"/>
    </location>
</feature>
<evidence type="ECO:0000313" key="2">
    <source>
        <dbReference type="EMBL" id="OLP78795.1"/>
    </source>
</evidence>
<comment type="caution">
    <text evidence="2">The sequence shown here is derived from an EMBL/GenBank/DDBJ whole genome shotgun (WGS) entry which is preliminary data.</text>
</comment>
<dbReference type="Proteomes" id="UP000186817">
    <property type="component" value="Unassembled WGS sequence"/>
</dbReference>
<accession>A0A1Q9C7D0</accession>
<organism evidence="2 3">
    <name type="scientific">Symbiodinium microadriaticum</name>
    <name type="common">Dinoflagellate</name>
    <name type="synonym">Zooxanthella microadriatica</name>
    <dbReference type="NCBI Taxonomy" id="2951"/>
    <lineage>
        <taxon>Eukaryota</taxon>
        <taxon>Sar</taxon>
        <taxon>Alveolata</taxon>
        <taxon>Dinophyceae</taxon>
        <taxon>Suessiales</taxon>
        <taxon>Symbiodiniaceae</taxon>
        <taxon>Symbiodinium</taxon>
    </lineage>
</organism>
<evidence type="ECO:0000313" key="3">
    <source>
        <dbReference type="Proteomes" id="UP000186817"/>
    </source>
</evidence>
<dbReference type="AlphaFoldDB" id="A0A1Q9C7D0"/>
<name>A0A1Q9C7D0_SYMMI</name>
<keyword evidence="3" id="KW-1185">Reference proteome</keyword>
<sequence length="431" mass="49908">MDRRDRDQVPSWDGEAAGWNTYVRRVRFHWERTAPKKRRLIGAELASRLTGRAWDVSGDLDHARLQQREGATYLLEYLEQRLGRSPIPDLGTRLEDFLVRLRRQPGARMIQWTTELRECYRRLQRALARARGAPRRQKDGSEGAATPLQSRSHRPMMRFTQEDEHPPASERGERGAGGWTAAEWEAWWGGYQSPHEDSEEDDGPQPEWERFQLEEIDALPPEVLGWILLRRAHLPSQARLSVLAATNNRLDIDLIEKALRDQEEDLLQAEERRGPKRTYWVEQEGSWGLLLDEPPGEEEPDTWCTMHGDSEVYWSYADGDWWTEDPEGVWWSWSDAKPWFDVNEAMVVDPTAGKELQEALTLYQDKVRTFKESRQLVAARNTARGFYPLSGAKGKGKGKSKGKPSFAQHLMLCRVMFQSLIWPPPTRPLEN</sequence>